<reference evidence="3" key="1">
    <citation type="journal article" date="2017" name="Front. Plant Sci.">
        <title>Climate Clever Clovers: New Paradigm to Reduce the Environmental Footprint of Ruminants by Breeding Low Methanogenic Forages Utilizing Haplotype Variation.</title>
        <authorList>
            <person name="Kaur P."/>
            <person name="Appels R."/>
            <person name="Bayer P.E."/>
            <person name="Keeble-Gagnere G."/>
            <person name="Wang J."/>
            <person name="Hirakawa H."/>
            <person name="Shirasawa K."/>
            <person name="Vercoe P."/>
            <person name="Stefanova K."/>
            <person name="Durmic Z."/>
            <person name="Nichols P."/>
            <person name="Revell C."/>
            <person name="Isobe S.N."/>
            <person name="Edwards D."/>
            <person name="Erskine W."/>
        </authorList>
    </citation>
    <scope>NUCLEOTIDE SEQUENCE [LARGE SCALE GENOMIC DNA]</scope>
    <source>
        <strain evidence="3">cv. Daliak</strain>
    </source>
</reference>
<dbReference type="EMBL" id="DF974347">
    <property type="protein sequence ID" value="GAU47798.1"/>
    <property type="molecule type" value="Genomic_DNA"/>
</dbReference>
<evidence type="ECO:0008006" key="4">
    <source>
        <dbReference type="Google" id="ProtNLM"/>
    </source>
</evidence>
<name>A0A2Z6NU84_TRISU</name>
<proteinExistence type="inferred from homology"/>
<sequence length="80" mass="9012">MIKNVGSRLPFFTSKESNLVKGSIDFLGINFYYALYTKNNAKSLQKKNRDYTTDTAVELIPFPGNGTSTDEVNKHVGIRH</sequence>
<evidence type="ECO:0000313" key="2">
    <source>
        <dbReference type="EMBL" id="GAU47798.1"/>
    </source>
</evidence>
<keyword evidence="3" id="KW-1185">Reference proteome</keyword>
<dbReference type="InterPro" id="IPR017853">
    <property type="entry name" value="GH"/>
</dbReference>
<dbReference type="InterPro" id="IPR001360">
    <property type="entry name" value="Glyco_hydro_1"/>
</dbReference>
<organism evidence="2 3">
    <name type="scientific">Trifolium subterraneum</name>
    <name type="common">Subterranean clover</name>
    <dbReference type="NCBI Taxonomy" id="3900"/>
    <lineage>
        <taxon>Eukaryota</taxon>
        <taxon>Viridiplantae</taxon>
        <taxon>Streptophyta</taxon>
        <taxon>Embryophyta</taxon>
        <taxon>Tracheophyta</taxon>
        <taxon>Spermatophyta</taxon>
        <taxon>Magnoliopsida</taxon>
        <taxon>eudicotyledons</taxon>
        <taxon>Gunneridae</taxon>
        <taxon>Pentapetalae</taxon>
        <taxon>rosids</taxon>
        <taxon>fabids</taxon>
        <taxon>Fabales</taxon>
        <taxon>Fabaceae</taxon>
        <taxon>Papilionoideae</taxon>
        <taxon>50 kb inversion clade</taxon>
        <taxon>NPAAA clade</taxon>
        <taxon>Hologalegina</taxon>
        <taxon>IRL clade</taxon>
        <taxon>Trifolieae</taxon>
        <taxon>Trifolium</taxon>
    </lineage>
</organism>
<gene>
    <name evidence="2" type="ORF">TSUD_263290</name>
</gene>
<comment type="similarity">
    <text evidence="1">Belongs to the glycosyl hydrolase 1 family.</text>
</comment>
<dbReference type="Proteomes" id="UP000242715">
    <property type="component" value="Unassembled WGS sequence"/>
</dbReference>
<accession>A0A2Z6NU84</accession>
<dbReference type="SUPFAM" id="SSF51445">
    <property type="entry name" value="(Trans)glycosidases"/>
    <property type="match status" value="1"/>
</dbReference>
<evidence type="ECO:0000256" key="1">
    <source>
        <dbReference type="ARBA" id="ARBA00010838"/>
    </source>
</evidence>
<dbReference type="Gene3D" id="3.20.20.80">
    <property type="entry name" value="Glycosidases"/>
    <property type="match status" value="1"/>
</dbReference>
<dbReference type="OrthoDB" id="1424481at2759"/>
<dbReference type="AlphaFoldDB" id="A0A2Z6NU84"/>
<dbReference type="Pfam" id="PF00232">
    <property type="entry name" value="Glyco_hydro_1"/>
    <property type="match status" value="1"/>
</dbReference>
<protein>
    <recommendedName>
        <fullName evidence="4">Beta-glucosidase</fullName>
    </recommendedName>
</protein>
<evidence type="ECO:0000313" key="3">
    <source>
        <dbReference type="Proteomes" id="UP000242715"/>
    </source>
</evidence>